<keyword evidence="3 6" id="KW-0732">Signal</keyword>
<comment type="caution">
    <text evidence="7">The sequence shown here is derived from an EMBL/GenBank/DDBJ whole genome shotgun (WGS) entry which is preliminary data.</text>
</comment>
<evidence type="ECO:0000313" key="7">
    <source>
        <dbReference type="EMBL" id="RAK43770.1"/>
    </source>
</evidence>
<feature type="chain" id="PRO_5016389277" description="Immunodominant staphylococcal antigen B" evidence="6">
    <location>
        <begin position="29"/>
        <end position="215"/>
    </location>
</feature>
<evidence type="ECO:0000256" key="2">
    <source>
        <dbReference type="ARBA" id="ARBA00022525"/>
    </source>
</evidence>
<sequence length="215" mass="23125">MTTKMINKLIATAAVSTVLLTGVNVAKADTVTTTKTTTTTTVVTTVTKTDEVKSGAIKAGTTTTTTKATPTKSATKVTEPYYNYNGYTSRNADFELDKYFVQALNYGNFKLNNLSVTKTPTIQSKPVKSMVNDTVVYKTKGVITSMSFPVKKGVIKKADFLKAHAANTLISDKTSKSKNSVATFKTKVGSYSANFDKAGYLTSVKINPSVVTYTK</sequence>
<dbReference type="Proteomes" id="UP000249808">
    <property type="component" value="Unassembled WGS sequence"/>
</dbReference>
<dbReference type="NCBIfam" id="NF047686">
    <property type="entry name" value="IsaB_fam"/>
    <property type="match status" value="1"/>
</dbReference>
<evidence type="ECO:0000256" key="6">
    <source>
        <dbReference type="SAM" id="SignalP"/>
    </source>
</evidence>
<evidence type="ECO:0000256" key="3">
    <source>
        <dbReference type="ARBA" id="ARBA00022729"/>
    </source>
</evidence>
<organism evidence="7 8">
    <name type="scientific">Macrococcus epidermidis</name>
    <dbReference type="NCBI Taxonomy" id="1902580"/>
    <lineage>
        <taxon>Bacteria</taxon>
        <taxon>Bacillati</taxon>
        <taxon>Bacillota</taxon>
        <taxon>Bacilli</taxon>
        <taxon>Bacillales</taxon>
        <taxon>Staphylococcaceae</taxon>
        <taxon>Macrococcus</taxon>
    </lineage>
</organism>
<comment type="similarity">
    <text evidence="4">Belongs to the IsaB family.</text>
</comment>
<evidence type="ECO:0000256" key="1">
    <source>
        <dbReference type="ARBA" id="ARBA00004613"/>
    </source>
</evidence>
<protein>
    <recommendedName>
        <fullName evidence="5">Immunodominant staphylococcal antigen B</fullName>
    </recommendedName>
</protein>
<reference evidence="7 8" key="1">
    <citation type="journal article" date="2018" name="Front. Microbiol.">
        <title>Description and Comparative Genomics of Macrococcus caseolyticus subsp. hominis subsp. nov., Macrococcus goetzii sp. nov., Macrococcus epidermidis sp. nov., and Macrococcus bohemicus sp. nov., Novel Macrococci From Human Clinical Material With Virulence Potential and Suspected Uptake of Foreign DNA by Natural Transformation.</title>
        <authorList>
            <person name="Maslanova I."/>
            <person name="Wertheimer Z."/>
            <person name="Sedlacek I."/>
            <person name="Svec P."/>
            <person name="Indrakova A."/>
            <person name="Kovarovic V."/>
            <person name="Schumann P."/>
            <person name="Sproer C."/>
            <person name="Kralova S."/>
            <person name="Sedo O."/>
            <person name="Kristofova L."/>
            <person name="Vrbovska V."/>
            <person name="Fuzik T."/>
            <person name="Petras P."/>
            <person name="Zdrahal Z."/>
            <person name="Ruzickova V."/>
            <person name="Doskar J."/>
            <person name="Pantucek R."/>
        </authorList>
    </citation>
    <scope>NUCLEOTIDE SEQUENCE [LARGE SCALE GENOMIC DNA]</scope>
    <source>
        <strain evidence="7 8">01/688</strain>
    </source>
</reference>
<comment type="subcellular location">
    <subcellularLocation>
        <location evidence="1">Secreted</location>
    </subcellularLocation>
</comment>
<accession>A0A327ZN05</accession>
<feature type="signal peptide" evidence="6">
    <location>
        <begin position="1"/>
        <end position="28"/>
    </location>
</feature>
<evidence type="ECO:0000256" key="5">
    <source>
        <dbReference type="ARBA" id="ARBA00093792"/>
    </source>
</evidence>
<name>A0A327ZN05_9STAP</name>
<proteinExistence type="inferred from homology"/>
<gene>
    <name evidence="7" type="ORF">BHU61_12145</name>
</gene>
<dbReference type="AlphaFoldDB" id="A0A327ZN05"/>
<keyword evidence="8" id="KW-1185">Reference proteome</keyword>
<dbReference type="RefSeq" id="WP_111717241.1">
    <property type="nucleotide sequence ID" value="NZ_CP073819.1"/>
</dbReference>
<dbReference type="EMBL" id="PZJH01000009">
    <property type="protein sequence ID" value="RAK43770.1"/>
    <property type="molecule type" value="Genomic_DNA"/>
</dbReference>
<evidence type="ECO:0000256" key="4">
    <source>
        <dbReference type="ARBA" id="ARBA00093777"/>
    </source>
</evidence>
<dbReference type="InterPro" id="IPR058086">
    <property type="entry name" value="IsaB"/>
</dbReference>
<keyword evidence="2" id="KW-0964">Secreted</keyword>
<evidence type="ECO:0000313" key="8">
    <source>
        <dbReference type="Proteomes" id="UP000249808"/>
    </source>
</evidence>